<dbReference type="PROSITE" id="PS00455">
    <property type="entry name" value="AMP_BINDING"/>
    <property type="match status" value="1"/>
</dbReference>
<dbReference type="InterPro" id="IPR042099">
    <property type="entry name" value="ANL_N_sf"/>
</dbReference>
<keyword evidence="3" id="KW-0276">Fatty acid metabolism</keyword>
<proteinExistence type="inferred from homology"/>
<protein>
    <recommendedName>
        <fullName evidence="6">long-chain-fatty-acid--CoA ligase</fullName>
        <ecNumber evidence="6">6.2.1.3</ecNumber>
    </recommendedName>
</protein>
<evidence type="ECO:0000256" key="5">
    <source>
        <dbReference type="ARBA" id="ARBA00024484"/>
    </source>
</evidence>
<dbReference type="GO" id="GO:0004467">
    <property type="term" value="F:long-chain fatty acid-CoA ligase activity"/>
    <property type="evidence" value="ECO:0007669"/>
    <property type="project" value="UniProtKB-EC"/>
</dbReference>
<evidence type="ECO:0000256" key="1">
    <source>
        <dbReference type="ARBA" id="ARBA00006432"/>
    </source>
</evidence>
<accession>A0A8D1LFJ1</accession>
<dbReference type="AlphaFoldDB" id="A0A8D1LFJ1"/>
<dbReference type="PANTHER" id="PTHR43272:SF22">
    <property type="entry name" value="LONG-CHAIN-FATTY-ACID--COA LIGASE 4"/>
    <property type="match status" value="1"/>
</dbReference>
<feature type="domain" description="AMP-dependent synthetase/ligase" evidence="8">
    <location>
        <begin position="217"/>
        <end position="486"/>
    </location>
</feature>
<dbReference type="EC" id="6.2.1.3" evidence="6"/>
<dbReference type="InterPro" id="IPR000873">
    <property type="entry name" value="AMP-dep_synth/lig_dom"/>
</dbReference>
<dbReference type="InterPro" id="IPR020845">
    <property type="entry name" value="AMP-binding_CS"/>
</dbReference>
<feature type="transmembrane region" description="Helical" evidence="7">
    <location>
        <begin position="7"/>
        <end position="32"/>
    </location>
</feature>
<keyword evidence="7" id="KW-0472">Membrane</keyword>
<keyword evidence="2" id="KW-0436">Ligase</keyword>
<comment type="catalytic activity">
    <reaction evidence="5">
        <text>a long-chain fatty acid + ATP + CoA = a long-chain fatty acyl-CoA + AMP + diphosphate</text>
        <dbReference type="Rhea" id="RHEA:15421"/>
        <dbReference type="ChEBI" id="CHEBI:30616"/>
        <dbReference type="ChEBI" id="CHEBI:33019"/>
        <dbReference type="ChEBI" id="CHEBI:57287"/>
        <dbReference type="ChEBI" id="CHEBI:57560"/>
        <dbReference type="ChEBI" id="CHEBI:83139"/>
        <dbReference type="ChEBI" id="CHEBI:456215"/>
        <dbReference type="EC" id="6.2.1.3"/>
    </reaction>
    <physiologicalReaction direction="left-to-right" evidence="5">
        <dbReference type="Rhea" id="RHEA:15422"/>
    </physiologicalReaction>
</comment>
<dbReference type="Pfam" id="PF00501">
    <property type="entry name" value="AMP-binding"/>
    <property type="match status" value="2"/>
</dbReference>
<dbReference type="Ensembl" id="ENSSSCT00050018357.1">
    <property type="protein sequence ID" value="ENSSSCP00050007575.1"/>
    <property type="gene ID" value="ENSSSCG00050013610.1"/>
</dbReference>
<evidence type="ECO:0000256" key="7">
    <source>
        <dbReference type="SAM" id="Phobius"/>
    </source>
</evidence>
<dbReference type="Gene3D" id="3.40.50.12780">
    <property type="entry name" value="N-terminal domain of ligase-like"/>
    <property type="match status" value="2"/>
</dbReference>
<evidence type="ECO:0000313" key="10">
    <source>
        <dbReference type="Proteomes" id="UP000694571"/>
    </source>
</evidence>
<keyword evidence="7" id="KW-1133">Transmembrane helix</keyword>
<dbReference type="Proteomes" id="UP000694571">
    <property type="component" value="Unplaced"/>
</dbReference>
<feature type="domain" description="AMP-dependent synthetase/ligase" evidence="8">
    <location>
        <begin position="115"/>
        <end position="174"/>
    </location>
</feature>
<comment type="similarity">
    <text evidence="1">Belongs to the ATP-dependent AMP-binding enzyme family.</text>
</comment>
<dbReference type="CDD" id="cd17639">
    <property type="entry name" value="LC_FACS_euk1"/>
    <property type="match status" value="1"/>
</dbReference>
<evidence type="ECO:0000256" key="4">
    <source>
        <dbReference type="ARBA" id="ARBA00023098"/>
    </source>
</evidence>
<keyword evidence="4" id="KW-0443">Lipid metabolism</keyword>
<keyword evidence="7" id="KW-0812">Transmembrane</keyword>
<organism evidence="9 10">
    <name type="scientific">Sus scrofa</name>
    <name type="common">Pig</name>
    <dbReference type="NCBI Taxonomy" id="9823"/>
    <lineage>
        <taxon>Eukaryota</taxon>
        <taxon>Metazoa</taxon>
        <taxon>Chordata</taxon>
        <taxon>Craniata</taxon>
        <taxon>Vertebrata</taxon>
        <taxon>Euteleostomi</taxon>
        <taxon>Mammalia</taxon>
        <taxon>Eutheria</taxon>
        <taxon>Laurasiatheria</taxon>
        <taxon>Artiodactyla</taxon>
        <taxon>Suina</taxon>
        <taxon>Suidae</taxon>
        <taxon>Sus</taxon>
    </lineage>
</organism>
<evidence type="ECO:0000313" key="9">
    <source>
        <dbReference type="Ensembl" id="ENSSSCP00050007575.1"/>
    </source>
</evidence>
<evidence type="ECO:0000256" key="6">
    <source>
        <dbReference type="ARBA" id="ARBA00026121"/>
    </source>
</evidence>
<evidence type="ECO:0000256" key="2">
    <source>
        <dbReference type="ARBA" id="ARBA00022598"/>
    </source>
</evidence>
<evidence type="ECO:0000256" key="3">
    <source>
        <dbReference type="ARBA" id="ARBA00022832"/>
    </source>
</evidence>
<dbReference type="InterPro" id="IPR045851">
    <property type="entry name" value="AMP-bd_C_sf"/>
</dbReference>
<evidence type="ECO:0000259" key="8">
    <source>
        <dbReference type="Pfam" id="PF00501"/>
    </source>
</evidence>
<dbReference type="SUPFAM" id="SSF56801">
    <property type="entry name" value="Acetyl-CoA synthetase-like"/>
    <property type="match status" value="1"/>
</dbReference>
<name>A0A8D1LFJ1_PIG</name>
<dbReference type="PANTHER" id="PTHR43272">
    <property type="entry name" value="LONG-CHAIN-FATTY-ACID--COA LIGASE"/>
    <property type="match status" value="1"/>
</dbReference>
<dbReference type="Gene3D" id="3.30.300.30">
    <property type="match status" value="1"/>
</dbReference>
<sequence length="666" mass="74743">MKLKQNVLTIILLPIHLLITIYSALIFIPWYFLTNAKKKNAMAKRIKAKPTSDKPGSPYRSVTHFDSLAVIDIPGADTLDKLFDHAVAKFGKKDSLGTREVLSEENEMQPNGKVFKKLILGNYKWMNYLEVNLRVNNFGSGLTALGLKPKSTIAIFCETRAEWMIAAQTCFKYNFPRKCLMFLEGREFVSAEPRWELLNVTFKLKKMWCFFIHLVSVPPSRPNPSDMAIVMYTSGSTGRPKGVMMHHCNLIAGMTGQCERIPGLGPKDTYIGYLPLAHVLELTAEISCFTYGCRIGYSSPLTLSDQSSKIKKGSKGDCTVLKPTLMAAVPEIMDRIYKNVMSKVQEMNYIQKTLFKIGYDYKLEQIKKGYDAPLCNLLLFKKVKALLGGNVRMMLSGGAPLSPQTHRFMNVCFCCPVGQGYGLTESCGAGTVTEVTDYTTGRVGAPLICCEIKLKDWQEGGYTVHDKPNPRGEIVIGGQNISMGYFKNEEKTAEDYSVDENGQRWFCTGDIGEFHPDGCLQIIDRKKDLVKLQAGEYVSLGKVEAALKNCPLIDNICAFAKSDQSYVISFVVPNQQRLTLLAQQKGVEGTWVDICNNPAMEAEILKEIREAANTMKLERFEIPIKVRLSPEPWTPETGLVTDAFKLKRKELKNHYLKDIERMYGGK</sequence>
<reference evidence="9" key="1">
    <citation type="submission" date="2025-08" db="UniProtKB">
        <authorList>
            <consortium name="Ensembl"/>
        </authorList>
    </citation>
    <scope>IDENTIFICATION</scope>
</reference>